<dbReference type="Pfam" id="PF19417">
    <property type="entry name" value="RnlA_toxin_N"/>
    <property type="match status" value="1"/>
</dbReference>
<dbReference type="AlphaFoldDB" id="I9LJM3"/>
<comment type="caution">
    <text evidence="4">The sequence shown here is derived from an EMBL/GenBank/DDBJ whole genome shotgun (WGS) entry which is preliminary data.</text>
</comment>
<reference evidence="4 5" key="1">
    <citation type="journal article" date="2012" name="J. Bacteriol.">
        <title>Draft Genome Sequences for Two Metal-Reducing Pelosinus fermentans Strains Isolated from a Cr(VI)-Contaminated Site and for Type Strain R7.</title>
        <authorList>
            <person name="Brown S.D."/>
            <person name="Podar M."/>
            <person name="Klingeman D.M."/>
            <person name="Johnson C.M."/>
            <person name="Yang Z.K."/>
            <person name="Utturkar S.M."/>
            <person name="Land M.L."/>
            <person name="Mosher J.J."/>
            <person name="Hurt R.A.Jr."/>
            <person name="Phelps T.J."/>
            <person name="Palumbo A.V."/>
            <person name="Arkin A.P."/>
            <person name="Hazen T.C."/>
            <person name="Elias D.A."/>
        </authorList>
    </citation>
    <scope>NUCLEOTIDE SEQUENCE [LARGE SCALE GENOMIC DNA]</scope>
    <source>
        <strain evidence="4 5">B4</strain>
    </source>
</reference>
<organism evidence="4 5">
    <name type="scientific">Pelosinus fermentans B4</name>
    <dbReference type="NCBI Taxonomy" id="1149862"/>
    <lineage>
        <taxon>Bacteria</taxon>
        <taxon>Bacillati</taxon>
        <taxon>Bacillota</taxon>
        <taxon>Negativicutes</taxon>
        <taxon>Selenomonadales</taxon>
        <taxon>Sporomusaceae</taxon>
        <taxon>Pelosinus</taxon>
    </lineage>
</organism>
<dbReference type="Gene3D" id="3.30.310.240">
    <property type="entry name" value="Bacterial toxin RNase RnlA/LsoA, N-terminal domain"/>
    <property type="match status" value="1"/>
</dbReference>
<protein>
    <recommendedName>
        <fullName evidence="6">RNase LS, toxin</fullName>
    </recommendedName>
</protein>
<dbReference type="InterPro" id="IPR045837">
    <property type="entry name" value="RnlA_toxin_N"/>
</dbReference>
<dbReference type="InterPro" id="IPR031845">
    <property type="entry name" value="RnlA_toxin_NRD"/>
</dbReference>
<feature type="domain" description="Bacterial toxin RNase RnlA/LsoA DBD" evidence="2">
    <location>
        <begin position="200"/>
        <end position="325"/>
    </location>
</feature>
<dbReference type="EMBL" id="AKVJ01000004">
    <property type="protein sequence ID" value="EIW20729.1"/>
    <property type="molecule type" value="Genomic_DNA"/>
</dbReference>
<evidence type="ECO:0000259" key="3">
    <source>
        <dbReference type="Pfam" id="PF19417"/>
    </source>
</evidence>
<accession>I9LJM3</accession>
<dbReference type="PATRIC" id="fig|1149862.3.peg.218"/>
<evidence type="ECO:0000259" key="2">
    <source>
        <dbReference type="Pfam" id="PF19034"/>
    </source>
</evidence>
<evidence type="ECO:0000259" key="1">
    <source>
        <dbReference type="Pfam" id="PF15935"/>
    </source>
</evidence>
<proteinExistence type="predicted"/>
<name>I9LJM3_9FIRM</name>
<feature type="domain" description="Bacterial toxin RNase RnlA/LsoA N-terminal repeated" evidence="1">
    <location>
        <begin position="96"/>
        <end position="182"/>
    </location>
</feature>
<evidence type="ECO:0000313" key="5">
    <source>
        <dbReference type="Proteomes" id="UP000004324"/>
    </source>
</evidence>
<evidence type="ECO:0000313" key="4">
    <source>
        <dbReference type="EMBL" id="EIW20729.1"/>
    </source>
</evidence>
<dbReference type="Proteomes" id="UP000004324">
    <property type="component" value="Unassembled WGS sequence"/>
</dbReference>
<dbReference type="InterPro" id="IPR043994">
    <property type="entry name" value="RnlA/LsoA-toxin_DBD"/>
</dbReference>
<gene>
    <name evidence="4" type="ORF">FB4_1941</name>
</gene>
<feature type="domain" description="Bacterial toxin RNase RnlA/LsoA N-terminal" evidence="3">
    <location>
        <begin position="2"/>
        <end position="82"/>
    </location>
</feature>
<dbReference type="OrthoDB" id="9811552at2"/>
<evidence type="ECO:0008006" key="6">
    <source>
        <dbReference type="Google" id="ProtNLM"/>
    </source>
</evidence>
<dbReference type="Gene3D" id="3.30.160.690">
    <property type="entry name" value="Bacterial toxin RNase RnlA/LsoA, N repeated domain"/>
    <property type="match status" value="1"/>
</dbReference>
<dbReference type="Pfam" id="PF15935">
    <property type="entry name" value="RnlA_toxin"/>
    <property type="match status" value="1"/>
</dbReference>
<dbReference type="Pfam" id="PF19034">
    <property type="entry name" value="RnlA-toxin_DBD"/>
    <property type="match status" value="1"/>
</dbReference>
<sequence>MFKDLKLNRDNLEIALMNYAKDNYSTYSLSKTTNNQFNIRYNLVLDGKALFLDFFFNNKGGTTIQTTNGKEQDVKLKIAEYISTNALCVMAGKDENNRSMTFQNISVEEYNSIIELIKEDTENCSSILSEQNSENSNITKFEGKWSDKVTIVYTKSTKRARVQGRPLLLYNVITSYFNELVDVEKVVETLEENYGYNIEKEQVENQFNVYLPNSYNKHTDKLKKSLLKAVYNLNITSQEYTCTELTFEVLRALEGHIKLTLFNDYGINSPNRFGTLEMFKFNNYTDKAYLLEPVRSIVGTSTKISYYEKAYKHLVIYRHKIFHWDYPDEFGDETIQLENSEDAKGIILTILALIDEYYIV</sequence>
<keyword evidence="5" id="KW-1185">Reference proteome</keyword>
<dbReference type="Gene3D" id="6.10.250.2650">
    <property type="match status" value="1"/>
</dbReference>
<dbReference type="RefSeq" id="WP_007930544.1">
    <property type="nucleotide sequence ID" value="NZ_AKVJ01000004.1"/>
</dbReference>
<dbReference type="GO" id="GO:0004521">
    <property type="term" value="F:RNA endonuclease activity"/>
    <property type="evidence" value="ECO:0007669"/>
    <property type="project" value="InterPro"/>
</dbReference>